<dbReference type="InterPro" id="IPR006637">
    <property type="entry name" value="ChW"/>
</dbReference>
<gene>
    <name evidence="2" type="ORF">H7E68_18065</name>
</gene>
<dbReference type="RefSeq" id="WP_185165594.1">
    <property type="nucleotide sequence ID" value="NZ_JACKWY010000017.1"/>
</dbReference>
<dbReference type="SMART" id="SM00728">
    <property type="entry name" value="ChW"/>
    <property type="match status" value="3"/>
</dbReference>
<comment type="caution">
    <text evidence="2">The sequence shown here is derived from an EMBL/GenBank/DDBJ whole genome shotgun (WGS) entry which is preliminary data.</text>
</comment>
<name>A0A7X0SFE9_9CLOT</name>
<dbReference type="Pfam" id="PF07538">
    <property type="entry name" value="ChW"/>
    <property type="match status" value="3"/>
</dbReference>
<feature type="signal peptide" evidence="1">
    <location>
        <begin position="1"/>
        <end position="20"/>
    </location>
</feature>
<proteinExistence type="predicted"/>
<keyword evidence="1" id="KW-0732">Signal</keyword>
<organism evidence="2 3">
    <name type="scientific">Clostridium gasigenes</name>
    <dbReference type="NCBI Taxonomy" id="94869"/>
    <lineage>
        <taxon>Bacteria</taxon>
        <taxon>Bacillati</taxon>
        <taxon>Bacillota</taxon>
        <taxon>Clostridia</taxon>
        <taxon>Eubacteriales</taxon>
        <taxon>Clostridiaceae</taxon>
        <taxon>Clostridium</taxon>
    </lineage>
</organism>
<evidence type="ECO:0000256" key="1">
    <source>
        <dbReference type="SAM" id="SignalP"/>
    </source>
</evidence>
<reference evidence="2 3" key="1">
    <citation type="submission" date="2020-08" db="EMBL/GenBank/DDBJ databases">
        <title>Clostridia isolated from Swiss meat.</title>
        <authorList>
            <person name="Wambui J."/>
            <person name="Stevens M.J.A."/>
            <person name="Stephan R."/>
        </authorList>
    </citation>
    <scope>NUCLEOTIDE SEQUENCE [LARGE SCALE GENOMIC DNA]</scope>
    <source>
        <strain evidence="2 3">CM001</strain>
    </source>
</reference>
<evidence type="ECO:0000313" key="3">
    <source>
        <dbReference type="Proteomes" id="UP000585258"/>
    </source>
</evidence>
<evidence type="ECO:0000313" key="2">
    <source>
        <dbReference type="EMBL" id="MBB6716592.1"/>
    </source>
</evidence>
<dbReference type="Proteomes" id="UP000585258">
    <property type="component" value="Unassembled WGS sequence"/>
</dbReference>
<evidence type="ECO:0008006" key="4">
    <source>
        <dbReference type="Google" id="ProtNLM"/>
    </source>
</evidence>
<accession>A0A7X0SFE9</accession>
<dbReference type="AlphaFoldDB" id="A0A7X0SFE9"/>
<dbReference type="EMBL" id="JACKWY010000017">
    <property type="protein sequence ID" value="MBB6716592.1"/>
    <property type="molecule type" value="Genomic_DNA"/>
</dbReference>
<sequence length="174" mass="19065">MKKITTFLLTLLLIGTAIFASNGQKAMAFAGCPITEVQSHVEGIGWMPWDNAFAGTTGKGLRLEAIKIRFLPPYYNNENLHVQYRVHVQNIGWMPWVRDGEVSGTTGQSLSIEAVQMKIVDDNGNMLKNYSIGTEVAHVENLGWIIGGGDGCTIGTTGQGLRLEAFNVFSNYIK</sequence>
<feature type="chain" id="PRO_5038875202" description="Hydrophobic W protein" evidence="1">
    <location>
        <begin position="21"/>
        <end position="174"/>
    </location>
</feature>
<protein>
    <recommendedName>
        <fullName evidence="4">Hydrophobic W protein</fullName>
    </recommendedName>
</protein>